<dbReference type="PANTHER" id="PTHR44196">
    <property type="entry name" value="DEHYDROGENASE/REDUCTASE SDR FAMILY MEMBER 7B"/>
    <property type="match status" value="1"/>
</dbReference>
<evidence type="ECO:0000313" key="3">
    <source>
        <dbReference type="EMBL" id="VAW70793.1"/>
    </source>
</evidence>
<dbReference type="PRINTS" id="PR00080">
    <property type="entry name" value="SDRFAMILY"/>
</dbReference>
<dbReference type="GO" id="GO:0016020">
    <property type="term" value="C:membrane"/>
    <property type="evidence" value="ECO:0007669"/>
    <property type="project" value="TreeGrafter"/>
</dbReference>
<comment type="similarity">
    <text evidence="1">Belongs to the short-chain dehydrogenases/reductases (SDR) family.</text>
</comment>
<dbReference type="PROSITE" id="PS00061">
    <property type="entry name" value="ADH_SHORT"/>
    <property type="match status" value="1"/>
</dbReference>
<reference evidence="3" key="1">
    <citation type="submission" date="2018-06" db="EMBL/GenBank/DDBJ databases">
        <authorList>
            <person name="Zhirakovskaya E."/>
        </authorList>
    </citation>
    <scope>NUCLEOTIDE SEQUENCE</scope>
</reference>
<dbReference type="EMBL" id="UOFJ01000554">
    <property type="protein sequence ID" value="VAW70793.1"/>
    <property type="molecule type" value="Genomic_DNA"/>
</dbReference>
<organism evidence="3">
    <name type="scientific">hydrothermal vent metagenome</name>
    <dbReference type="NCBI Taxonomy" id="652676"/>
    <lineage>
        <taxon>unclassified sequences</taxon>
        <taxon>metagenomes</taxon>
        <taxon>ecological metagenomes</taxon>
    </lineage>
</organism>
<dbReference type="InterPro" id="IPR036291">
    <property type="entry name" value="NAD(P)-bd_dom_sf"/>
</dbReference>
<evidence type="ECO:0000256" key="1">
    <source>
        <dbReference type="ARBA" id="ARBA00006484"/>
    </source>
</evidence>
<dbReference type="PANTHER" id="PTHR44196:SF1">
    <property type="entry name" value="DEHYDROGENASE_REDUCTASE SDR FAMILY MEMBER 7B"/>
    <property type="match status" value="1"/>
</dbReference>
<dbReference type="Gene3D" id="3.40.50.720">
    <property type="entry name" value="NAD(P)-binding Rossmann-like Domain"/>
    <property type="match status" value="1"/>
</dbReference>
<dbReference type="InterPro" id="IPR020904">
    <property type="entry name" value="Sc_DH/Rdtase_CS"/>
</dbReference>
<sequence>MNIQKKRIVITGGTSGIGYEIVKALYDVSEVIVISRDASKLNKLKEELEGVNTYQADLSKLNEVEAVADAIVRRFESIDVLINNAAIQYEPTFLDNAFQYENIAHEINLNFTSVCALTYLLLPALLHQNKAVILNVNSALALTPKTSSAIYCATKGALNIFSQSLRYQLEETNVNVHQVFLELVDTSMTKGRGKNKVSAKDAAKKIIQGIERDISEHYIGKVKVLVLLLRFAPSIARRILKRV</sequence>
<dbReference type="GO" id="GO:0016491">
    <property type="term" value="F:oxidoreductase activity"/>
    <property type="evidence" value="ECO:0007669"/>
    <property type="project" value="UniProtKB-KW"/>
</dbReference>
<accession>A0A3B0Y329</accession>
<dbReference type="InterPro" id="IPR002347">
    <property type="entry name" value="SDR_fam"/>
</dbReference>
<protein>
    <recommendedName>
        <fullName evidence="4">Oxidoreductase, short-chain dehydrogenase/reductase family</fullName>
    </recommendedName>
</protein>
<keyword evidence="2" id="KW-0560">Oxidoreductase</keyword>
<proteinExistence type="inferred from homology"/>
<dbReference type="Pfam" id="PF00106">
    <property type="entry name" value="adh_short"/>
    <property type="match status" value="1"/>
</dbReference>
<name>A0A3B0Y329_9ZZZZ</name>
<dbReference type="SUPFAM" id="SSF51735">
    <property type="entry name" value="NAD(P)-binding Rossmann-fold domains"/>
    <property type="match status" value="1"/>
</dbReference>
<dbReference type="AlphaFoldDB" id="A0A3B0Y329"/>
<dbReference type="PRINTS" id="PR00081">
    <property type="entry name" value="GDHRDH"/>
</dbReference>
<evidence type="ECO:0008006" key="4">
    <source>
        <dbReference type="Google" id="ProtNLM"/>
    </source>
</evidence>
<gene>
    <name evidence="3" type="ORF">MNBD_GAMMA10-2110</name>
</gene>
<evidence type="ECO:0000256" key="2">
    <source>
        <dbReference type="ARBA" id="ARBA00023002"/>
    </source>
</evidence>